<organism evidence="1 2">
    <name type="scientific">Gigaspora margarita</name>
    <dbReference type="NCBI Taxonomy" id="4874"/>
    <lineage>
        <taxon>Eukaryota</taxon>
        <taxon>Fungi</taxon>
        <taxon>Fungi incertae sedis</taxon>
        <taxon>Mucoromycota</taxon>
        <taxon>Glomeromycotina</taxon>
        <taxon>Glomeromycetes</taxon>
        <taxon>Diversisporales</taxon>
        <taxon>Gigasporaceae</taxon>
        <taxon>Gigaspora</taxon>
    </lineage>
</organism>
<keyword evidence="2" id="KW-1185">Reference proteome</keyword>
<gene>
    <name evidence="1" type="ORF">GMARGA_LOCUS41592</name>
</gene>
<feature type="non-terminal residue" evidence="1">
    <location>
        <position position="1"/>
    </location>
</feature>
<reference evidence="1 2" key="1">
    <citation type="submission" date="2021-06" db="EMBL/GenBank/DDBJ databases">
        <authorList>
            <person name="Kallberg Y."/>
            <person name="Tangrot J."/>
            <person name="Rosling A."/>
        </authorList>
    </citation>
    <scope>NUCLEOTIDE SEQUENCE [LARGE SCALE GENOMIC DNA]</scope>
    <source>
        <strain evidence="1 2">120-4 pot B 10/14</strain>
    </source>
</reference>
<dbReference type="Proteomes" id="UP000789901">
    <property type="component" value="Unassembled WGS sequence"/>
</dbReference>
<proteinExistence type="predicted"/>
<evidence type="ECO:0000313" key="1">
    <source>
        <dbReference type="EMBL" id="CAG8852771.1"/>
    </source>
</evidence>
<protein>
    <submittedName>
        <fullName evidence="1">42027_t:CDS:1</fullName>
    </submittedName>
</protein>
<accession>A0ABN7XD49</accession>
<name>A0ABN7XD49_GIGMA</name>
<evidence type="ECO:0000313" key="2">
    <source>
        <dbReference type="Proteomes" id="UP000789901"/>
    </source>
</evidence>
<sequence>LLFRTLSSRIPANQQKEFEHLSDSQQSESVSFVTARNSSDLPPTYEEAVQTERIRNLEGSIRFSNNQIRSLKSSIQTSNNQIISLKNINQTLSKNIKELKETI</sequence>
<feature type="non-terminal residue" evidence="1">
    <location>
        <position position="103"/>
    </location>
</feature>
<comment type="caution">
    <text evidence="1">The sequence shown here is derived from an EMBL/GenBank/DDBJ whole genome shotgun (WGS) entry which is preliminary data.</text>
</comment>
<dbReference type="EMBL" id="CAJVQB010115944">
    <property type="protein sequence ID" value="CAG8852771.1"/>
    <property type="molecule type" value="Genomic_DNA"/>
</dbReference>